<dbReference type="HAMAP" id="MF_00227">
    <property type="entry name" value="RNase_P"/>
    <property type="match status" value="1"/>
</dbReference>
<comment type="function">
    <text evidence="1 7">RNaseP catalyzes the removal of the 5'-leader sequence from pre-tRNA to produce the mature 5'-terminus. It can also cleave other RNA substrates such as 4.5S RNA. The protein component plays an auxiliary but essential role in vivo by binding to the 5'-leader sequence and broadening the substrate specificity of the ribozyme.</text>
</comment>
<dbReference type="Gene3D" id="3.30.230.10">
    <property type="match status" value="1"/>
</dbReference>
<evidence type="ECO:0000256" key="3">
    <source>
        <dbReference type="ARBA" id="ARBA00022722"/>
    </source>
</evidence>
<dbReference type="SUPFAM" id="SSF54211">
    <property type="entry name" value="Ribosomal protein S5 domain 2-like"/>
    <property type="match status" value="1"/>
</dbReference>
<dbReference type="GO" id="GO:0000049">
    <property type="term" value="F:tRNA binding"/>
    <property type="evidence" value="ECO:0007669"/>
    <property type="project" value="UniProtKB-UniRule"/>
</dbReference>
<keyword evidence="6 7" id="KW-0694">RNA-binding</keyword>
<dbReference type="STRING" id="176090.SSIN_1124"/>
<dbReference type="PATRIC" id="fig|176090.4.peg.1089"/>
<comment type="subunit">
    <text evidence="7">Consists of a catalytic RNA component (M1 or rnpB) and a protein subunit.</text>
</comment>
<organism evidence="9 10">
    <name type="scientific">Streptococcus sinensis</name>
    <dbReference type="NCBI Taxonomy" id="176090"/>
    <lineage>
        <taxon>Bacteria</taxon>
        <taxon>Bacillati</taxon>
        <taxon>Bacillota</taxon>
        <taxon>Bacilli</taxon>
        <taxon>Lactobacillales</taxon>
        <taxon>Streptococcaceae</taxon>
        <taxon>Streptococcus</taxon>
    </lineage>
</organism>
<keyword evidence="10" id="KW-1185">Reference proteome</keyword>
<proteinExistence type="inferred from homology"/>
<evidence type="ECO:0000313" key="9">
    <source>
        <dbReference type="EMBL" id="KGM37132.1"/>
    </source>
</evidence>
<evidence type="ECO:0000313" key="10">
    <source>
        <dbReference type="Proteomes" id="UP000030019"/>
    </source>
</evidence>
<comment type="similarity">
    <text evidence="7">Belongs to the RnpA family.</text>
</comment>
<dbReference type="NCBIfam" id="TIGR00188">
    <property type="entry name" value="rnpA"/>
    <property type="match status" value="1"/>
</dbReference>
<dbReference type="EC" id="3.1.26.5" evidence="7 8"/>
<dbReference type="GO" id="GO:0001682">
    <property type="term" value="P:tRNA 5'-leader removal"/>
    <property type="evidence" value="ECO:0007669"/>
    <property type="project" value="UniProtKB-UniRule"/>
</dbReference>
<evidence type="ECO:0000256" key="7">
    <source>
        <dbReference type="HAMAP-Rule" id="MF_00227"/>
    </source>
</evidence>
<accession>A0A0A0DJG3</accession>
<dbReference type="InterPro" id="IPR020568">
    <property type="entry name" value="Ribosomal_Su5_D2-typ_SF"/>
</dbReference>
<sequence>MRKNYRVKSKKDFNAIFKDGQNFANRKFVVYKLEKDQKHFRVGISVSKKLGNAVVRNSIKRKIRHVLIKYQRDLAKADFVVIARKGVETLDYHQVEQNLLHVLKIAKIYQEGFVCEKEQ</sequence>
<dbReference type="GO" id="GO:0042781">
    <property type="term" value="F:3'-tRNA processing endoribonuclease activity"/>
    <property type="evidence" value="ECO:0007669"/>
    <property type="project" value="TreeGrafter"/>
</dbReference>
<dbReference type="EMBL" id="JPEN01000066">
    <property type="protein sequence ID" value="KGM37132.1"/>
    <property type="molecule type" value="Genomic_DNA"/>
</dbReference>
<keyword evidence="5 7" id="KW-0378">Hydrolase</keyword>
<keyword evidence="2 7" id="KW-0819">tRNA processing</keyword>
<dbReference type="Proteomes" id="UP000030019">
    <property type="component" value="Unassembled WGS sequence"/>
</dbReference>
<dbReference type="AlphaFoldDB" id="A0A0A0DJG3"/>
<evidence type="ECO:0000256" key="1">
    <source>
        <dbReference type="ARBA" id="ARBA00002663"/>
    </source>
</evidence>
<dbReference type="GO" id="GO:0004526">
    <property type="term" value="F:ribonuclease P activity"/>
    <property type="evidence" value="ECO:0007669"/>
    <property type="project" value="UniProtKB-UniRule"/>
</dbReference>
<dbReference type="RefSeq" id="WP_037616633.1">
    <property type="nucleotide sequence ID" value="NZ_JPEN01000066.1"/>
</dbReference>
<dbReference type="InterPro" id="IPR000100">
    <property type="entry name" value="RNase_P"/>
</dbReference>
<dbReference type="PANTHER" id="PTHR33992:SF1">
    <property type="entry name" value="RIBONUCLEASE P PROTEIN COMPONENT"/>
    <property type="match status" value="1"/>
</dbReference>
<evidence type="ECO:0000256" key="4">
    <source>
        <dbReference type="ARBA" id="ARBA00022759"/>
    </source>
</evidence>
<keyword evidence="4 7" id="KW-0255">Endonuclease</keyword>
<dbReference type="GO" id="GO:0030677">
    <property type="term" value="C:ribonuclease P complex"/>
    <property type="evidence" value="ECO:0007669"/>
    <property type="project" value="TreeGrafter"/>
</dbReference>
<protein>
    <recommendedName>
        <fullName evidence="7 8">Ribonuclease P protein component</fullName>
        <shortName evidence="7">RNase P protein</shortName>
        <shortName evidence="7">RNaseP protein</shortName>
        <ecNumber evidence="7 8">3.1.26.5</ecNumber>
    </recommendedName>
    <alternativeName>
        <fullName evidence="7">Protein C5</fullName>
    </alternativeName>
</protein>
<comment type="catalytic activity">
    <reaction evidence="7">
        <text>Endonucleolytic cleavage of RNA, removing 5'-extranucleotides from tRNA precursor.</text>
        <dbReference type="EC" id="3.1.26.5"/>
    </reaction>
</comment>
<reference evidence="9 10" key="1">
    <citation type="submission" date="2014-06" db="EMBL/GenBank/DDBJ databases">
        <authorList>
            <person name="Teng J.L."/>
            <person name="Huang Y."/>
            <person name="Tse H."/>
            <person name="Lau S.K."/>
            <person name="Woo P.C."/>
        </authorList>
    </citation>
    <scope>NUCLEOTIDE SEQUENCE [LARGE SCALE GENOMIC DNA]</scope>
    <source>
        <strain evidence="9 10">HKU4</strain>
    </source>
</reference>
<dbReference type="PANTHER" id="PTHR33992">
    <property type="entry name" value="RIBONUCLEASE P PROTEIN COMPONENT"/>
    <property type="match status" value="1"/>
</dbReference>
<dbReference type="InterPro" id="IPR014721">
    <property type="entry name" value="Ribsml_uS5_D2-typ_fold_subgr"/>
</dbReference>
<comment type="caution">
    <text evidence="9">The sequence shown here is derived from an EMBL/GenBank/DDBJ whole genome shotgun (WGS) entry which is preliminary data.</text>
</comment>
<evidence type="ECO:0000256" key="8">
    <source>
        <dbReference type="NCBIfam" id="TIGR00188"/>
    </source>
</evidence>
<dbReference type="FunFam" id="3.30.230.10:FF:000021">
    <property type="entry name" value="Ribonuclease P protein component"/>
    <property type="match status" value="1"/>
</dbReference>
<evidence type="ECO:0000256" key="6">
    <source>
        <dbReference type="ARBA" id="ARBA00022884"/>
    </source>
</evidence>
<dbReference type="Pfam" id="PF00825">
    <property type="entry name" value="Ribonuclease_P"/>
    <property type="match status" value="1"/>
</dbReference>
<keyword evidence="3 7" id="KW-0540">Nuclease</keyword>
<name>A0A0A0DJG3_9STRE</name>
<evidence type="ECO:0000256" key="5">
    <source>
        <dbReference type="ARBA" id="ARBA00022801"/>
    </source>
</evidence>
<evidence type="ECO:0000256" key="2">
    <source>
        <dbReference type="ARBA" id="ARBA00022694"/>
    </source>
</evidence>
<gene>
    <name evidence="7" type="primary">rnpA</name>
    <name evidence="9" type="ORF">SSIN_1124</name>
</gene>
<dbReference type="eggNOG" id="COG0594">
    <property type="taxonomic scope" value="Bacteria"/>
</dbReference>